<evidence type="ECO:0000313" key="1">
    <source>
        <dbReference type="EMBL" id="XCM39908.1"/>
    </source>
</evidence>
<organism evidence="1">
    <name type="scientific">Planktothricoides raciborskii GIHE-MW2</name>
    <dbReference type="NCBI Taxonomy" id="2792601"/>
    <lineage>
        <taxon>Bacteria</taxon>
        <taxon>Bacillati</taxon>
        <taxon>Cyanobacteriota</taxon>
        <taxon>Cyanophyceae</taxon>
        <taxon>Oscillatoriophycideae</taxon>
        <taxon>Oscillatoriales</taxon>
        <taxon>Oscillatoriaceae</taxon>
        <taxon>Planktothricoides</taxon>
    </lineage>
</organism>
<reference evidence="1" key="1">
    <citation type="submission" date="2024-07" db="EMBL/GenBank/DDBJ databases">
        <authorList>
            <person name="Kim Y.J."/>
            <person name="Jeong J.Y."/>
        </authorList>
    </citation>
    <scope>NUCLEOTIDE SEQUENCE</scope>
    <source>
        <strain evidence="1">GIHE-MW2</strain>
    </source>
</reference>
<proteinExistence type="predicted"/>
<dbReference type="AlphaFoldDB" id="A0AAU8JNL6"/>
<dbReference type="RefSeq" id="WP_255353151.1">
    <property type="nucleotide sequence ID" value="NZ_CP159837.1"/>
</dbReference>
<name>A0AAU8JNL6_9CYAN</name>
<protein>
    <submittedName>
        <fullName evidence="1">Uncharacterized protein</fullName>
    </submittedName>
</protein>
<sequence>MQIFSVAMCSGGFNYPDRAYPDRGTSGHGDGADVATRKYDFYYL</sequence>
<gene>
    <name evidence="1" type="ORF">ABWT76_002872</name>
</gene>
<accession>A0AAU8JNL6</accession>
<dbReference type="EMBL" id="CP159837">
    <property type="protein sequence ID" value="XCM39908.1"/>
    <property type="molecule type" value="Genomic_DNA"/>
</dbReference>